<dbReference type="PANTHER" id="PTHR35901">
    <property type="entry name" value="RIBONUCLEASE VAPC3"/>
    <property type="match status" value="1"/>
</dbReference>
<comment type="caution">
    <text evidence="3">The sequence shown here is derived from an EMBL/GenBank/DDBJ whole genome shotgun (WGS) entry which is preliminary data.</text>
</comment>
<dbReference type="Pfam" id="PF01850">
    <property type="entry name" value="PIN"/>
    <property type="match status" value="1"/>
</dbReference>
<accession>A0A1F5GD84</accession>
<dbReference type="Proteomes" id="UP000177124">
    <property type="component" value="Unassembled WGS sequence"/>
</dbReference>
<dbReference type="STRING" id="1797716.A3D07_03345"/>
<evidence type="ECO:0000313" key="4">
    <source>
        <dbReference type="Proteomes" id="UP000177124"/>
    </source>
</evidence>
<dbReference type="Gene3D" id="3.40.50.1010">
    <property type="entry name" value="5'-nuclease"/>
    <property type="match status" value="1"/>
</dbReference>
<dbReference type="InterPro" id="IPR002716">
    <property type="entry name" value="PIN_dom"/>
</dbReference>
<dbReference type="InterPro" id="IPR029060">
    <property type="entry name" value="PIN-like_dom_sf"/>
</dbReference>
<evidence type="ECO:0000256" key="1">
    <source>
        <dbReference type="ARBA" id="ARBA00022842"/>
    </source>
</evidence>
<dbReference type="InterPro" id="IPR051619">
    <property type="entry name" value="TypeII_TA_RNase_PINc/VapC"/>
</dbReference>
<dbReference type="AlphaFoldDB" id="A0A1F5GD84"/>
<keyword evidence="1" id="KW-0460">Magnesium</keyword>
<dbReference type="EMBL" id="MFBF01000063">
    <property type="protein sequence ID" value="OGD89811.1"/>
    <property type="molecule type" value="Genomic_DNA"/>
</dbReference>
<reference evidence="3 4" key="1">
    <citation type="journal article" date="2016" name="Nat. Commun.">
        <title>Thousands of microbial genomes shed light on interconnected biogeochemical processes in an aquifer system.</title>
        <authorList>
            <person name="Anantharaman K."/>
            <person name="Brown C.T."/>
            <person name="Hug L.A."/>
            <person name="Sharon I."/>
            <person name="Castelle C.J."/>
            <person name="Probst A.J."/>
            <person name="Thomas B.C."/>
            <person name="Singh A."/>
            <person name="Wilkins M.J."/>
            <person name="Karaoz U."/>
            <person name="Brodie E.L."/>
            <person name="Williams K.H."/>
            <person name="Hubbard S.S."/>
            <person name="Banfield J.F."/>
        </authorList>
    </citation>
    <scope>NUCLEOTIDE SEQUENCE [LARGE SCALE GENOMIC DNA]</scope>
</reference>
<gene>
    <name evidence="3" type="ORF">A3D07_03345</name>
</gene>
<sequence>MVIVDTSVAFKWFSTDEADVPLALKILDDHVKNKNSITVPDLFLYEITNAWATKKNFKLDFINENLNLLEKYSLIIAHLDFTLMKKTAAVSRKYKISVYDASYAVLAEKNGCDLVTADAKFADQVNLPYVKKLG</sequence>
<dbReference type="PANTHER" id="PTHR35901:SF1">
    <property type="entry name" value="EXONUCLEASE VAPC9"/>
    <property type="match status" value="1"/>
</dbReference>
<dbReference type="SUPFAM" id="SSF88723">
    <property type="entry name" value="PIN domain-like"/>
    <property type="match status" value="1"/>
</dbReference>
<organism evidence="3 4">
    <name type="scientific">Candidatus Curtissbacteria bacterium RIFCSPHIGHO2_02_FULL_42_15</name>
    <dbReference type="NCBI Taxonomy" id="1797716"/>
    <lineage>
        <taxon>Bacteria</taxon>
        <taxon>Candidatus Curtissiibacteriota</taxon>
    </lineage>
</organism>
<evidence type="ECO:0000313" key="3">
    <source>
        <dbReference type="EMBL" id="OGD89811.1"/>
    </source>
</evidence>
<protein>
    <recommendedName>
        <fullName evidence="2">PIN domain-containing protein</fullName>
    </recommendedName>
</protein>
<name>A0A1F5GD84_9BACT</name>
<evidence type="ECO:0000259" key="2">
    <source>
        <dbReference type="Pfam" id="PF01850"/>
    </source>
</evidence>
<proteinExistence type="predicted"/>
<dbReference type="InterPro" id="IPR044153">
    <property type="entry name" value="PIN_Pae0151-like"/>
</dbReference>
<dbReference type="CDD" id="cd09873">
    <property type="entry name" value="PIN_Pae0151-like"/>
    <property type="match status" value="1"/>
</dbReference>
<feature type="domain" description="PIN" evidence="2">
    <location>
        <begin position="2"/>
        <end position="123"/>
    </location>
</feature>